<reference evidence="1 2" key="1">
    <citation type="submission" date="2021-06" db="EMBL/GenBank/DDBJ databases">
        <title>Caerostris darwini draft genome.</title>
        <authorList>
            <person name="Kono N."/>
            <person name="Arakawa K."/>
        </authorList>
    </citation>
    <scope>NUCLEOTIDE SEQUENCE [LARGE SCALE GENOMIC DNA]</scope>
</reference>
<name>A0AAV4U0Z1_9ARAC</name>
<dbReference type="AlphaFoldDB" id="A0AAV4U0Z1"/>
<sequence length="101" mass="11376">MDNVWVHLHPKTYCVCKPGQCTPVKYRYPADEVFSKATHVRLPPSVESKLSSKGFGPWSYYEKAFTSSPVGSKKETCHIAVLLRDLASQNDWSNSHFVEGS</sequence>
<keyword evidence="2" id="KW-1185">Reference proteome</keyword>
<comment type="caution">
    <text evidence="1">The sequence shown here is derived from an EMBL/GenBank/DDBJ whole genome shotgun (WGS) entry which is preliminary data.</text>
</comment>
<gene>
    <name evidence="1" type="ORF">CDAR_547091</name>
</gene>
<accession>A0AAV4U0Z1</accession>
<proteinExistence type="predicted"/>
<evidence type="ECO:0000313" key="2">
    <source>
        <dbReference type="Proteomes" id="UP001054837"/>
    </source>
</evidence>
<dbReference type="Proteomes" id="UP001054837">
    <property type="component" value="Unassembled WGS sequence"/>
</dbReference>
<dbReference type="EMBL" id="BPLQ01010534">
    <property type="protein sequence ID" value="GIY51454.1"/>
    <property type="molecule type" value="Genomic_DNA"/>
</dbReference>
<protein>
    <submittedName>
        <fullName evidence="1">Uncharacterized protein</fullName>
    </submittedName>
</protein>
<organism evidence="1 2">
    <name type="scientific">Caerostris darwini</name>
    <dbReference type="NCBI Taxonomy" id="1538125"/>
    <lineage>
        <taxon>Eukaryota</taxon>
        <taxon>Metazoa</taxon>
        <taxon>Ecdysozoa</taxon>
        <taxon>Arthropoda</taxon>
        <taxon>Chelicerata</taxon>
        <taxon>Arachnida</taxon>
        <taxon>Araneae</taxon>
        <taxon>Araneomorphae</taxon>
        <taxon>Entelegynae</taxon>
        <taxon>Araneoidea</taxon>
        <taxon>Araneidae</taxon>
        <taxon>Caerostris</taxon>
    </lineage>
</organism>
<evidence type="ECO:0000313" key="1">
    <source>
        <dbReference type="EMBL" id="GIY51454.1"/>
    </source>
</evidence>